<dbReference type="Proteomes" id="UP000008744">
    <property type="component" value="Unassembled WGS sequence"/>
</dbReference>
<proteinExistence type="predicted"/>
<dbReference type="AlphaFoldDB" id="B4GWC2"/>
<dbReference type="HOGENOM" id="CLU_2624607_0_0_1"/>
<accession>B4GWC2</accession>
<feature type="region of interest" description="Disordered" evidence="1">
    <location>
        <begin position="1"/>
        <end position="20"/>
    </location>
</feature>
<protein>
    <submittedName>
        <fullName evidence="2">GL16529</fullName>
    </submittedName>
</protein>
<dbReference type="EMBL" id="CH479194">
    <property type="protein sequence ID" value="EDW27006.1"/>
    <property type="molecule type" value="Genomic_DNA"/>
</dbReference>
<evidence type="ECO:0000256" key="1">
    <source>
        <dbReference type="SAM" id="MobiDB-lite"/>
    </source>
</evidence>
<evidence type="ECO:0000313" key="2">
    <source>
        <dbReference type="EMBL" id="EDW27006.1"/>
    </source>
</evidence>
<feature type="region of interest" description="Disordered" evidence="1">
    <location>
        <begin position="41"/>
        <end position="62"/>
    </location>
</feature>
<reference evidence="2 3" key="1">
    <citation type="journal article" date="2007" name="Nature">
        <title>Evolution of genes and genomes on the Drosophila phylogeny.</title>
        <authorList>
            <consortium name="Drosophila 12 Genomes Consortium"/>
            <person name="Clark A.G."/>
            <person name="Eisen M.B."/>
            <person name="Smith D.R."/>
            <person name="Bergman C.M."/>
            <person name="Oliver B."/>
            <person name="Markow T.A."/>
            <person name="Kaufman T.C."/>
            <person name="Kellis M."/>
            <person name="Gelbart W."/>
            <person name="Iyer V.N."/>
            <person name="Pollard D.A."/>
            <person name="Sackton T.B."/>
            <person name="Larracuente A.M."/>
            <person name="Singh N.D."/>
            <person name="Abad J.P."/>
            <person name="Abt D.N."/>
            <person name="Adryan B."/>
            <person name="Aguade M."/>
            <person name="Akashi H."/>
            <person name="Anderson W.W."/>
            <person name="Aquadro C.F."/>
            <person name="Ardell D.H."/>
            <person name="Arguello R."/>
            <person name="Artieri C.G."/>
            <person name="Barbash D.A."/>
            <person name="Barker D."/>
            <person name="Barsanti P."/>
            <person name="Batterham P."/>
            <person name="Batzoglou S."/>
            <person name="Begun D."/>
            <person name="Bhutkar A."/>
            <person name="Blanco E."/>
            <person name="Bosak S.A."/>
            <person name="Bradley R.K."/>
            <person name="Brand A.D."/>
            <person name="Brent M.R."/>
            <person name="Brooks A.N."/>
            <person name="Brown R.H."/>
            <person name="Butlin R.K."/>
            <person name="Caggese C."/>
            <person name="Calvi B.R."/>
            <person name="Bernardo de Carvalho A."/>
            <person name="Caspi A."/>
            <person name="Castrezana S."/>
            <person name="Celniker S.E."/>
            <person name="Chang J.L."/>
            <person name="Chapple C."/>
            <person name="Chatterji S."/>
            <person name="Chinwalla A."/>
            <person name="Civetta A."/>
            <person name="Clifton S.W."/>
            <person name="Comeron J.M."/>
            <person name="Costello J.C."/>
            <person name="Coyne J.A."/>
            <person name="Daub J."/>
            <person name="David R.G."/>
            <person name="Delcher A.L."/>
            <person name="Delehaunty K."/>
            <person name="Do C.B."/>
            <person name="Ebling H."/>
            <person name="Edwards K."/>
            <person name="Eickbush T."/>
            <person name="Evans J.D."/>
            <person name="Filipski A."/>
            <person name="Findeiss S."/>
            <person name="Freyhult E."/>
            <person name="Fulton L."/>
            <person name="Fulton R."/>
            <person name="Garcia A.C."/>
            <person name="Gardiner A."/>
            <person name="Garfield D.A."/>
            <person name="Garvin B.E."/>
            <person name="Gibson G."/>
            <person name="Gilbert D."/>
            <person name="Gnerre S."/>
            <person name="Godfrey J."/>
            <person name="Good R."/>
            <person name="Gotea V."/>
            <person name="Gravely B."/>
            <person name="Greenberg A.J."/>
            <person name="Griffiths-Jones S."/>
            <person name="Gross S."/>
            <person name="Guigo R."/>
            <person name="Gustafson E.A."/>
            <person name="Haerty W."/>
            <person name="Hahn M.W."/>
            <person name="Halligan D.L."/>
            <person name="Halpern A.L."/>
            <person name="Halter G.M."/>
            <person name="Han M.V."/>
            <person name="Heger A."/>
            <person name="Hillier L."/>
            <person name="Hinrichs A.S."/>
            <person name="Holmes I."/>
            <person name="Hoskins R.A."/>
            <person name="Hubisz M.J."/>
            <person name="Hultmark D."/>
            <person name="Huntley M.A."/>
            <person name="Jaffe D.B."/>
            <person name="Jagadeeshan S."/>
            <person name="Jeck W.R."/>
            <person name="Johnson J."/>
            <person name="Jones C.D."/>
            <person name="Jordan W.C."/>
            <person name="Karpen G.H."/>
            <person name="Kataoka E."/>
            <person name="Keightley P.D."/>
            <person name="Kheradpour P."/>
            <person name="Kirkness E.F."/>
            <person name="Koerich L.B."/>
            <person name="Kristiansen K."/>
            <person name="Kudrna D."/>
            <person name="Kulathinal R.J."/>
            <person name="Kumar S."/>
            <person name="Kwok R."/>
            <person name="Lander E."/>
            <person name="Langley C.H."/>
            <person name="Lapoint R."/>
            <person name="Lazzaro B.P."/>
            <person name="Lee S.J."/>
            <person name="Levesque L."/>
            <person name="Li R."/>
            <person name="Lin C.F."/>
            <person name="Lin M.F."/>
            <person name="Lindblad-Toh K."/>
            <person name="Llopart A."/>
            <person name="Long M."/>
            <person name="Low L."/>
            <person name="Lozovsky E."/>
            <person name="Lu J."/>
            <person name="Luo M."/>
            <person name="Machado C.A."/>
            <person name="Makalowski W."/>
            <person name="Marzo M."/>
            <person name="Matsuda M."/>
            <person name="Matzkin L."/>
            <person name="McAllister B."/>
            <person name="McBride C.S."/>
            <person name="McKernan B."/>
            <person name="McKernan K."/>
            <person name="Mendez-Lago M."/>
            <person name="Minx P."/>
            <person name="Mollenhauer M.U."/>
            <person name="Montooth K."/>
            <person name="Mount S.M."/>
            <person name="Mu X."/>
            <person name="Myers E."/>
            <person name="Negre B."/>
            <person name="Newfeld S."/>
            <person name="Nielsen R."/>
            <person name="Noor M.A."/>
            <person name="O'Grady P."/>
            <person name="Pachter L."/>
            <person name="Papaceit M."/>
            <person name="Parisi M.J."/>
            <person name="Parisi M."/>
            <person name="Parts L."/>
            <person name="Pedersen J.S."/>
            <person name="Pesole G."/>
            <person name="Phillippy A.M."/>
            <person name="Ponting C.P."/>
            <person name="Pop M."/>
            <person name="Porcelli D."/>
            <person name="Powell J.R."/>
            <person name="Prohaska S."/>
            <person name="Pruitt K."/>
            <person name="Puig M."/>
            <person name="Quesneville H."/>
            <person name="Ram K.R."/>
            <person name="Rand D."/>
            <person name="Rasmussen M.D."/>
            <person name="Reed L.K."/>
            <person name="Reenan R."/>
            <person name="Reily A."/>
            <person name="Remington K.A."/>
            <person name="Rieger T.T."/>
            <person name="Ritchie M.G."/>
            <person name="Robin C."/>
            <person name="Rogers Y.H."/>
            <person name="Rohde C."/>
            <person name="Rozas J."/>
            <person name="Rubenfield M.J."/>
            <person name="Ruiz A."/>
            <person name="Russo S."/>
            <person name="Salzberg S.L."/>
            <person name="Sanchez-Gracia A."/>
            <person name="Saranga D.J."/>
            <person name="Sato H."/>
            <person name="Schaeffer S.W."/>
            <person name="Schatz M.C."/>
            <person name="Schlenke T."/>
            <person name="Schwartz R."/>
            <person name="Segarra C."/>
            <person name="Singh R.S."/>
            <person name="Sirot L."/>
            <person name="Sirota M."/>
            <person name="Sisneros N.B."/>
            <person name="Smith C.D."/>
            <person name="Smith T.F."/>
            <person name="Spieth J."/>
            <person name="Stage D.E."/>
            <person name="Stark A."/>
            <person name="Stephan W."/>
            <person name="Strausberg R.L."/>
            <person name="Strempel S."/>
            <person name="Sturgill D."/>
            <person name="Sutton G."/>
            <person name="Sutton G.G."/>
            <person name="Tao W."/>
            <person name="Teichmann S."/>
            <person name="Tobari Y.N."/>
            <person name="Tomimura Y."/>
            <person name="Tsolas J.M."/>
            <person name="Valente V.L."/>
            <person name="Venter E."/>
            <person name="Venter J.C."/>
            <person name="Vicario S."/>
            <person name="Vieira F.G."/>
            <person name="Vilella A.J."/>
            <person name="Villasante A."/>
            <person name="Walenz B."/>
            <person name="Wang J."/>
            <person name="Wasserman M."/>
            <person name="Watts T."/>
            <person name="Wilson D."/>
            <person name="Wilson R.K."/>
            <person name="Wing R.A."/>
            <person name="Wolfner M.F."/>
            <person name="Wong A."/>
            <person name="Wong G.K."/>
            <person name="Wu C.I."/>
            <person name="Wu G."/>
            <person name="Yamamoto D."/>
            <person name="Yang H.P."/>
            <person name="Yang S.P."/>
            <person name="Yorke J.A."/>
            <person name="Yoshida K."/>
            <person name="Zdobnov E."/>
            <person name="Zhang P."/>
            <person name="Zhang Y."/>
            <person name="Zimin A.V."/>
            <person name="Baldwin J."/>
            <person name="Abdouelleil A."/>
            <person name="Abdulkadir J."/>
            <person name="Abebe A."/>
            <person name="Abera B."/>
            <person name="Abreu J."/>
            <person name="Acer S.C."/>
            <person name="Aftuck L."/>
            <person name="Alexander A."/>
            <person name="An P."/>
            <person name="Anderson E."/>
            <person name="Anderson S."/>
            <person name="Arachi H."/>
            <person name="Azer M."/>
            <person name="Bachantsang P."/>
            <person name="Barry A."/>
            <person name="Bayul T."/>
            <person name="Berlin A."/>
            <person name="Bessette D."/>
            <person name="Bloom T."/>
            <person name="Blye J."/>
            <person name="Boguslavskiy L."/>
            <person name="Bonnet C."/>
            <person name="Boukhgalter B."/>
            <person name="Bourzgui I."/>
            <person name="Brown A."/>
            <person name="Cahill P."/>
            <person name="Channer S."/>
            <person name="Cheshatsang Y."/>
            <person name="Chuda L."/>
            <person name="Citroen M."/>
            <person name="Collymore A."/>
            <person name="Cooke P."/>
            <person name="Costello M."/>
            <person name="D'Aco K."/>
            <person name="Daza R."/>
            <person name="De Haan G."/>
            <person name="DeGray S."/>
            <person name="DeMaso C."/>
            <person name="Dhargay N."/>
            <person name="Dooley K."/>
            <person name="Dooley E."/>
            <person name="Doricent M."/>
            <person name="Dorje P."/>
            <person name="Dorjee K."/>
            <person name="Dupes A."/>
            <person name="Elong R."/>
            <person name="Falk J."/>
            <person name="Farina A."/>
            <person name="Faro S."/>
            <person name="Ferguson D."/>
            <person name="Fisher S."/>
            <person name="Foley C.D."/>
            <person name="Franke A."/>
            <person name="Friedrich D."/>
            <person name="Gadbois L."/>
            <person name="Gearin G."/>
            <person name="Gearin C.R."/>
            <person name="Giannoukos G."/>
            <person name="Goode T."/>
            <person name="Graham J."/>
            <person name="Grandbois E."/>
            <person name="Grewal S."/>
            <person name="Gyaltsen K."/>
            <person name="Hafez N."/>
            <person name="Hagos B."/>
            <person name="Hall J."/>
            <person name="Henson C."/>
            <person name="Hollinger A."/>
            <person name="Honan T."/>
            <person name="Huard M.D."/>
            <person name="Hughes L."/>
            <person name="Hurhula B."/>
            <person name="Husby M.E."/>
            <person name="Kamat A."/>
            <person name="Kanga B."/>
            <person name="Kashin S."/>
            <person name="Khazanovich D."/>
            <person name="Kisner P."/>
            <person name="Lance K."/>
            <person name="Lara M."/>
            <person name="Lee W."/>
            <person name="Lennon N."/>
            <person name="Letendre F."/>
            <person name="LeVine R."/>
            <person name="Lipovsky A."/>
            <person name="Liu X."/>
            <person name="Liu J."/>
            <person name="Liu S."/>
            <person name="Lokyitsang T."/>
            <person name="Lokyitsang Y."/>
            <person name="Lubonja R."/>
            <person name="Lui A."/>
            <person name="MacDonald P."/>
            <person name="Magnisalis V."/>
            <person name="Maru K."/>
            <person name="Matthews C."/>
            <person name="McCusker W."/>
            <person name="McDonough S."/>
            <person name="Mehta T."/>
            <person name="Meldrim J."/>
            <person name="Meneus L."/>
            <person name="Mihai O."/>
            <person name="Mihalev A."/>
            <person name="Mihova T."/>
            <person name="Mittelman R."/>
            <person name="Mlenga V."/>
            <person name="Montmayeur A."/>
            <person name="Mulrain L."/>
            <person name="Navidi A."/>
            <person name="Naylor J."/>
            <person name="Negash T."/>
            <person name="Nguyen T."/>
            <person name="Nguyen N."/>
            <person name="Nicol R."/>
            <person name="Norbu C."/>
            <person name="Norbu N."/>
            <person name="Novod N."/>
            <person name="O'Neill B."/>
            <person name="Osman S."/>
            <person name="Markiewicz E."/>
            <person name="Oyono O.L."/>
            <person name="Patti C."/>
            <person name="Phunkhang P."/>
            <person name="Pierre F."/>
            <person name="Priest M."/>
            <person name="Raghuraman S."/>
            <person name="Rege F."/>
            <person name="Reyes R."/>
            <person name="Rise C."/>
            <person name="Rogov P."/>
            <person name="Ross K."/>
            <person name="Ryan E."/>
            <person name="Settipalli S."/>
            <person name="Shea T."/>
            <person name="Sherpa N."/>
            <person name="Shi L."/>
            <person name="Shih D."/>
            <person name="Sparrow T."/>
            <person name="Spaulding J."/>
            <person name="Stalker J."/>
            <person name="Stange-Thomann N."/>
            <person name="Stavropoulos S."/>
            <person name="Stone C."/>
            <person name="Strader C."/>
            <person name="Tesfaye S."/>
            <person name="Thomson T."/>
            <person name="Thoulutsang Y."/>
            <person name="Thoulutsang D."/>
            <person name="Topham K."/>
            <person name="Topping I."/>
            <person name="Tsamla T."/>
            <person name="Vassiliev H."/>
            <person name="Vo A."/>
            <person name="Wangchuk T."/>
            <person name="Wangdi T."/>
            <person name="Weiand M."/>
            <person name="Wilkinson J."/>
            <person name="Wilson A."/>
            <person name="Yadav S."/>
            <person name="Young G."/>
            <person name="Yu Q."/>
            <person name="Zembek L."/>
            <person name="Zhong D."/>
            <person name="Zimmer A."/>
            <person name="Zwirko Z."/>
            <person name="Jaffe D.B."/>
            <person name="Alvarez P."/>
            <person name="Brockman W."/>
            <person name="Butler J."/>
            <person name="Chin C."/>
            <person name="Gnerre S."/>
            <person name="Grabherr M."/>
            <person name="Kleber M."/>
            <person name="Mauceli E."/>
            <person name="MacCallum I."/>
        </authorList>
    </citation>
    <scope>NUCLEOTIDE SEQUENCE [LARGE SCALE GENOMIC DNA]</scope>
    <source>
        <strain evidence="3">MSH-3 / Tucson 14011-0111.49</strain>
    </source>
</reference>
<sequence>MQQDGTLPEDVDQKPGGAQLKRIKRHHQLIVVKVWPELGITKPHKRQRHGAQQPRAAPCSPVGLEHPLLTVFDWTARV</sequence>
<name>B4GWC2_DROPE</name>
<evidence type="ECO:0000313" key="3">
    <source>
        <dbReference type="Proteomes" id="UP000008744"/>
    </source>
</evidence>
<keyword evidence="3" id="KW-1185">Reference proteome</keyword>
<gene>
    <name evidence="2" type="primary">Dper\GL16529</name>
    <name evidence="2" type="ORF">Dper_GL16529</name>
</gene>
<organism evidence="3">
    <name type="scientific">Drosophila persimilis</name>
    <name type="common">Fruit fly</name>
    <dbReference type="NCBI Taxonomy" id="7234"/>
    <lineage>
        <taxon>Eukaryota</taxon>
        <taxon>Metazoa</taxon>
        <taxon>Ecdysozoa</taxon>
        <taxon>Arthropoda</taxon>
        <taxon>Hexapoda</taxon>
        <taxon>Insecta</taxon>
        <taxon>Pterygota</taxon>
        <taxon>Neoptera</taxon>
        <taxon>Endopterygota</taxon>
        <taxon>Diptera</taxon>
        <taxon>Brachycera</taxon>
        <taxon>Muscomorpha</taxon>
        <taxon>Ephydroidea</taxon>
        <taxon>Drosophilidae</taxon>
        <taxon>Drosophila</taxon>
        <taxon>Sophophora</taxon>
    </lineage>
</organism>